<evidence type="ECO:0000256" key="1">
    <source>
        <dbReference type="SAM" id="MobiDB-lite"/>
    </source>
</evidence>
<name>C1MYH4_MICPC</name>
<dbReference type="OrthoDB" id="2017405at2759"/>
<sequence length="105" mass="11709">MQYQMTLYYRYGELDSCSGRWEAVMACMDKDKRKGESLSAKAPVDLGRAKSKPYWDLMTREEAGKRWRAAFGDAPGAVPSEQEAKRRAAKAAAKAAADVEGTEKR</sequence>
<dbReference type="Proteomes" id="UP000001876">
    <property type="component" value="Unassembled WGS sequence"/>
</dbReference>
<keyword evidence="3" id="KW-1185">Reference proteome</keyword>
<dbReference type="KEGG" id="mpp:MICPUCDRAFT_60445"/>
<organism evidence="3">
    <name type="scientific">Micromonas pusilla (strain CCMP1545)</name>
    <name type="common">Picoplanktonic green alga</name>
    <dbReference type="NCBI Taxonomy" id="564608"/>
    <lineage>
        <taxon>Eukaryota</taxon>
        <taxon>Viridiplantae</taxon>
        <taxon>Chlorophyta</taxon>
        <taxon>Mamiellophyceae</taxon>
        <taxon>Mamiellales</taxon>
        <taxon>Mamiellaceae</taxon>
        <taxon>Micromonas</taxon>
    </lineage>
</organism>
<reference evidence="2 3" key="1">
    <citation type="journal article" date="2009" name="Science">
        <title>Green evolution and dynamic adaptations revealed by genomes of the marine picoeukaryotes Micromonas.</title>
        <authorList>
            <person name="Worden A.Z."/>
            <person name="Lee J.H."/>
            <person name="Mock T."/>
            <person name="Rouze P."/>
            <person name="Simmons M.P."/>
            <person name="Aerts A.L."/>
            <person name="Allen A.E."/>
            <person name="Cuvelier M.L."/>
            <person name="Derelle E."/>
            <person name="Everett M.V."/>
            <person name="Foulon E."/>
            <person name="Grimwood J."/>
            <person name="Gundlach H."/>
            <person name="Henrissat B."/>
            <person name="Napoli C."/>
            <person name="McDonald S.M."/>
            <person name="Parker M.S."/>
            <person name="Rombauts S."/>
            <person name="Salamov A."/>
            <person name="Von Dassow P."/>
            <person name="Badger J.H."/>
            <person name="Coutinho P.M."/>
            <person name="Demir E."/>
            <person name="Dubchak I."/>
            <person name="Gentemann C."/>
            <person name="Eikrem W."/>
            <person name="Gready J.E."/>
            <person name="John U."/>
            <person name="Lanier W."/>
            <person name="Lindquist E.A."/>
            <person name="Lucas S."/>
            <person name="Mayer K.F."/>
            <person name="Moreau H."/>
            <person name="Not F."/>
            <person name="Otillar R."/>
            <person name="Panaud O."/>
            <person name="Pangilinan J."/>
            <person name="Paulsen I."/>
            <person name="Piegu B."/>
            <person name="Poliakov A."/>
            <person name="Robbens S."/>
            <person name="Schmutz J."/>
            <person name="Toulza E."/>
            <person name="Wyss T."/>
            <person name="Zelensky A."/>
            <person name="Zhou K."/>
            <person name="Armbrust E.V."/>
            <person name="Bhattacharya D."/>
            <person name="Goodenough U.W."/>
            <person name="Van de Peer Y."/>
            <person name="Grigoriev I.V."/>
        </authorList>
    </citation>
    <scope>NUCLEOTIDE SEQUENCE [LARGE SCALE GENOMIC DNA]</scope>
    <source>
        <strain evidence="2 3">CCMP1545</strain>
    </source>
</reference>
<proteinExistence type="predicted"/>
<protein>
    <submittedName>
        <fullName evidence="2">Predicted protein</fullName>
    </submittedName>
</protein>
<dbReference type="EMBL" id="GG663742">
    <property type="protein sequence ID" value="EEH55297.1"/>
    <property type="molecule type" value="Genomic_DNA"/>
</dbReference>
<dbReference type="InterPro" id="IPR021475">
    <property type="entry name" value="Pants/Emi1-like"/>
</dbReference>
<gene>
    <name evidence="2" type="ORF">MICPUCDRAFT_60445</name>
</gene>
<evidence type="ECO:0000313" key="2">
    <source>
        <dbReference type="EMBL" id="EEH55297.1"/>
    </source>
</evidence>
<dbReference type="Pfam" id="PF11326">
    <property type="entry name" value="PANTS-like"/>
    <property type="match status" value="1"/>
</dbReference>
<dbReference type="RefSeq" id="XP_003060528.1">
    <property type="nucleotide sequence ID" value="XM_003060482.1"/>
</dbReference>
<dbReference type="AlphaFoldDB" id="C1MYH4"/>
<feature type="region of interest" description="Disordered" evidence="1">
    <location>
        <begin position="73"/>
        <end position="105"/>
    </location>
</feature>
<dbReference type="GeneID" id="9686268"/>
<evidence type="ECO:0000313" key="3">
    <source>
        <dbReference type="Proteomes" id="UP000001876"/>
    </source>
</evidence>
<accession>C1MYH4</accession>